<dbReference type="EMBL" id="UZAL01037924">
    <property type="protein sequence ID" value="VDP72727.1"/>
    <property type="molecule type" value="Genomic_DNA"/>
</dbReference>
<accession>A0A3P8F9D0</accession>
<dbReference type="Proteomes" id="UP000269396">
    <property type="component" value="Unassembled WGS sequence"/>
</dbReference>
<gene>
    <name evidence="1" type="ORF">SMTD_LOCUS16930</name>
</gene>
<reference evidence="1 2" key="1">
    <citation type="submission" date="2018-11" db="EMBL/GenBank/DDBJ databases">
        <authorList>
            <consortium name="Pathogen Informatics"/>
        </authorList>
    </citation>
    <scope>NUCLEOTIDE SEQUENCE [LARGE SCALE GENOMIC DNA]</scope>
    <source>
        <strain>Denwood</strain>
        <strain evidence="2">Zambia</strain>
    </source>
</reference>
<dbReference type="AlphaFoldDB" id="A0A3P8F9D0"/>
<name>A0A3P8F9D0_9TREM</name>
<keyword evidence="2" id="KW-1185">Reference proteome</keyword>
<evidence type="ECO:0000313" key="2">
    <source>
        <dbReference type="Proteomes" id="UP000269396"/>
    </source>
</evidence>
<protein>
    <submittedName>
        <fullName evidence="1">Uncharacterized protein</fullName>
    </submittedName>
</protein>
<proteinExistence type="predicted"/>
<sequence>MQNASNLTNVLVDSIFHRLHFLQYHNNNNLRNDQVIIQYK</sequence>
<evidence type="ECO:0000313" key="1">
    <source>
        <dbReference type="EMBL" id="VDP72727.1"/>
    </source>
</evidence>
<organism evidence="1 2">
    <name type="scientific">Schistosoma mattheei</name>
    <dbReference type="NCBI Taxonomy" id="31246"/>
    <lineage>
        <taxon>Eukaryota</taxon>
        <taxon>Metazoa</taxon>
        <taxon>Spiralia</taxon>
        <taxon>Lophotrochozoa</taxon>
        <taxon>Platyhelminthes</taxon>
        <taxon>Trematoda</taxon>
        <taxon>Digenea</taxon>
        <taxon>Strigeidida</taxon>
        <taxon>Schistosomatoidea</taxon>
        <taxon>Schistosomatidae</taxon>
        <taxon>Schistosoma</taxon>
    </lineage>
</organism>